<dbReference type="Proteomes" id="UP000253319">
    <property type="component" value="Unassembled WGS sequence"/>
</dbReference>
<keyword evidence="1" id="KW-1133">Transmembrane helix</keyword>
<protein>
    <submittedName>
        <fullName evidence="2">Uncharacterized protein</fullName>
    </submittedName>
</protein>
<keyword evidence="3" id="KW-1185">Reference proteome</keyword>
<comment type="caution">
    <text evidence="2">The sequence shown here is derived from an EMBL/GenBank/DDBJ whole genome shotgun (WGS) entry which is preliminary data.</text>
</comment>
<dbReference type="AlphaFoldDB" id="A0A365P428"/>
<evidence type="ECO:0000313" key="2">
    <source>
        <dbReference type="EMBL" id="RBA29311.1"/>
    </source>
</evidence>
<gene>
    <name evidence="2" type="ORF">DPN68_03935</name>
</gene>
<keyword evidence="1" id="KW-0472">Membrane</keyword>
<sequence>MKIVISVFLVFFILVSLSEFIQVYFISDEGYPFGSDFFGTYSTYKSKVRYLIFNSLVVIFGLLAFKNYKKRLFYLFAFALFLLETYNLIT</sequence>
<evidence type="ECO:0000313" key="3">
    <source>
        <dbReference type="Proteomes" id="UP000253319"/>
    </source>
</evidence>
<feature type="transmembrane region" description="Helical" evidence="1">
    <location>
        <begin position="48"/>
        <end position="65"/>
    </location>
</feature>
<dbReference type="RefSeq" id="WP_113988330.1">
    <property type="nucleotide sequence ID" value="NZ_QLST01000003.1"/>
</dbReference>
<evidence type="ECO:0000256" key="1">
    <source>
        <dbReference type="SAM" id="Phobius"/>
    </source>
</evidence>
<organism evidence="2 3">
    <name type="scientific">Flavobacterium tibetense</name>
    <dbReference type="NCBI Taxonomy" id="2233533"/>
    <lineage>
        <taxon>Bacteria</taxon>
        <taxon>Pseudomonadati</taxon>
        <taxon>Bacteroidota</taxon>
        <taxon>Flavobacteriia</taxon>
        <taxon>Flavobacteriales</taxon>
        <taxon>Flavobacteriaceae</taxon>
        <taxon>Flavobacterium</taxon>
    </lineage>
</organism>
<proteinExistence type="predicted"/>
<dbReference type="EMBL" id="QLST01000003">
    <property type="protein sequence ID" value="RBA29311.1"/>
    <property type="molecule type" value="Genomic_DNA"/>
</dbReference>
<name>A0A365P428_9FLAO</name>
<reference evidence="2 3" key="1">
    <citation type="submission" date="2018-06" db="EMBL/GenBank/DDBJ databases">
        <title>Flavobacterium tibetense sp. nov., isolated from a wetland YonghuCo on Tibetan Plateau.</title>
        <authorList>
            <person name="Xing P."/>
            <person name="Phurbu D."/>
            <person name="Lu H."/>
        </authorList>
    </citation>
    <scope>NUCLEOTIDE SEQUENCE [LARGE SCALE GENOMIC DNA]</scope>
    <source>
        <strain evidence="2 3">YH5</strain>
    </source>
</reference>
<accession>A0A365P428</accession>
<feature type="transmembrane region" description="Helical" evidence="1">
    <location>
        <begin position="72"/>
        <end position="89"/>
    </location>
</feature>
<keyword evidence="1" id="KW-0812">Transmembrane</keyword>